<feature type="region of interest" description="Disordered" evidence="1">
    <location>
        <begin position="45"/>
        <end position="83"/>
    </location>
</feature>
<feature type="compositionally biased region" description="Basic and acidic residues" evidence="1">
    <location>
        <begin position="45"/>
        <end position="57"/>
    </location>
</feature>
<sequence length="83" mass="9432">MQIKPGIAFALAKTRPLNWAAKETCMASCCWFSLNVSRRRRVSAELEAKRSSKEEQQRGAAKRSSKEEQRPRVPAQPCYTLCC</sequence>
<evidence type="ECO:0000313" key="3">
    <source>
        <dbReference type="Proteomes" id="UP001488805"/>
    </source>
</evidence>
<dbReference type="EMBL" id="JBCEZU010000538">
    <property type="protein sequence ID" value="KAK9518485.1"/>
    <property type="molecule type" value="Genomic_DNA"/>
</dbReference>
<reference evidence="2 3" key="1">
    <citation type="journal article" date="2024" name="Genome Biol. Evol.">
        <title>Chromosome-level genome assembly of the viviparous eelpout Zoarces viviparus.</title>
        <authorList>
            <person name="Fuhrmann N."/>
            <person name="Brasseur M.V."/>
            <person name="Bakowski C.E."/>
            <person name="Podsiadlowski L."/>
            <person name="Prost S."/>
            <person name="Krehenwinkel H."/>
            <person name="Mayer C."/>
        </authorList>
    </citation>
    <scope>NUCLEOTIDE SEQUENCE [LARGE SCALE GENOMIC DNA]</scope>
    <source>
        <strain evidence="2">NO-MEL_2022_Ind0_liver</strain>
    </source>
</reference>
<organism evidence="2 3">
    <name type="scientific">Zoarces viviparus</name>
    <name type="common">Viviparous eelpout</name>
    <name type="synonym">Blennius viviparus</name>
    <dbReference type="NCBI Taxonomy" id="48416"/>
    <lineage>
        <taxon>Eukaryota</taxon>
        <taxon>Metazoa</taxon>
        <taxon>Chordata</taxon>
        <taxon>Craniata</taxon>
        <taxon>Vertebrata</taxon>
        <taxon>Euteleostomi</taxon>
        <taxon>Actinopterygii</taxon>
        <taxon>Neopterygii</taxon>
        <taxon>Teleostei</taxon>
        <taxon>Neoteleostei</taxon>
        <taxon>Acanthomorphata</taxon>
        <taxon>Eupercaria</taxon>
        <taxon>Perciformes</taxon>
        <taxon>Cottioidei</taxon>
        <taxon>Zoarcales</taxon>
        <taxon>Zoarcidae</taxon>
        <taxon>Zoarcinae</taxon>
        <taxon>Zoarces</taxon>
    </lineage>
</organism>
<dbReference type="Proteomes" id="UP001488805">
    <property type="component" value="Unassembled WGS sequence"/>
</dbReference>
<evidence type="ECO:0000313" key="2">
    <source>
        <dbReference type="EMBL" id="KAK9518485.1"/>
    </source>
</evidence>
<comment type="caution">
    <text evidence="2">The sequence shown here is derived from an EMBL/GenBank/DDBJ whole genome shotgun (WGS) entry which is preliminary data.</text>
</comment>
<evidence type="ECO:0000256" key="1">
    <source>
        <dbReference type="SAM" id="MobiDB-lite"/>
    </source>
</evidence>
<proteinExistence type="predicted"/>
<dbReference type="AlphaFoldDB" id="A0AAW1E859"/>
<protein>
    <submittedName>
        <fullName evidence="2">Uncharacterized protein</fullName>
    </submittedName>
</protein>
<gene>
    <name evidence="2" type="ORF">VZT92_023791</name>
</gene>
<name>A0AAW1E859_ZOAVI</name>
<accession>A0AAW1E859</accession>
<keyword evidence="3" id="KW-1185">Reference proteome</keyword>